<gene>
    <name evidence="3" type="ORF">SAMEA4029010_CIC11G00000004765</name>
</gene>
<dbReference type="Proteomes" id="UP000182334">
    <property type="component" value="Chromosome III"/>
</dbReference>
<feature type="region of interest" description="Disordered" evidence="2">
    <location>
        <begin position="387"/>
        <end position="410"/>
    </location>
</feature>
<evidence type="ECO:0000256" key="1">
    <source>
        <dbReference type="SAM" id="Coils"/>
    </source>
</evidence>
<name>A0A1L0D5R6_9ASCO</name>
<sequence length="718" mass="81472">MFGELREKPAAECPICSKKEYPKRSDLLCGNCVHDLIEIIRNSVVENERANSILRNDINVVFAACEMLRSRRMTENDFAKLRLAFGADLPPDVIFNDVSKPDLPFPRLVAVKNLAFQLQKLDTVNIRSKIAGVQATHESLQVKVESLEDRVKQLREQIARKQNLIVNKREELSTSYMKKSDAVDVDIFRIQGNGMKYVLKQAVNLQVRNYQVLKEIAFPNYENWKLASGTRKAGKTKLELFGQPIIQLPTFLSNNKLETINMFLENLIYLQVLLHDMLTINDNAMDLPYLDTLKQLLPDSNFFDLVQKKFSFIVNDPETLTAPESNGSSTPASELDPQDRQVELAKDGSDKIVIKNNVIHIPISFRTVNLQRRVSLKSPEKESFSLDTVVTSESNEETLQSPSPKSKTKTTRSLLKGKQIVIVPHKILTKPFTRLLSKEYLRFLLVIVKIVLNFQVLLKYTLDKVPENRIRRQSSGNSLTNTINQLRFSGGLLSSVILVNDTEKDSSVCDFEAILARIADMEPYFKYLESEQLRNLERERISRTNSLIGPTLLTSTSRSALTQEVEEYFDQDHSVYQPRTPPATKAKVSRIRDFYDSLFGNKRSRKVEPSVPEHLVLDQNIYGLVSETYLENSDNGESKSSESFSRNEASGDSTIKKTELNPRAIMTTVHQLIAQGNGGSRAQSLTSAGDDALKLATLSMLEESRHQLDDWDVLSRMY</sequence>
<evidence type="ECO:0000256" key="2">
    <source>
        <dbReference type="SAM" id="MobiDB-lite"/>
    </source>
</evidence>
<evidence type="ECO:0000313" key="3">
    <source>
        <dbReference type="EMBL" id="SGZ51352.1"/>
    </source>
</evidence>
<feature type="compositionally biased region" description="Polar residues" evidence="2">
    <location>
        <begin position="322"/>
        <end position="332"/>
    </location>
</feature>
<feature type="region of interest" description="Disordered" evidence="2">
    <location>
        <begin position="320"/>
        <end position="339"/>
    </location>
</feature>
<feature type="coiled-coil region" evidence="1">
    <location>
        <begin position="130"/>
        <end position="171"/>
    </location>
</feature>
<proteinExistence type="predicted"/>
<accession>A0A1L0D5R6</accession>
<keyword evidence="1" id="KW-0175">Coiled coil</keyword>
<feature type="compositionally biased region" description="Low complexity" evidence="2">
    <location>
        <begin position="398"/>
        <end position="410"/>
    </location>
</feature>
<reference evidence="3 4" key="1">
    <citation type="submission" date="2016-10" db="EMBL/GenBank/DDBJ databases">
        <authorList>
            <person name="de Groot N.N."/>
        </authorList>
    </citation>
    <scope>NUCLEOTIDE SEQUENCE [LARGE SCALE GENOMIC DNA]</scope>
    <source>
        <strain evidence="3 4">CBS 141442</strain>
    </source>
</reference>
<dbReference type="AlphaFoldDB" id="A0A1L0D5R6"/>
<dbReference type="EMBL" id="LT635758">
    <property type="protein sequence ID" value="SGZ51352.1"/>
    <property type="molecule type" value="Genomic_DNA"/>
</dbReference>
<organism evidence="3 4">
    <name type="scientific">Sungouiella intermedia</name>
    <dbReference type="NCBI Taxonomy" id="45354"/>
    <lineage>
        <taxon>Eukaryota</taxon>
        <taxon>Fungi</taxon>
        <taxon>Dikarya</taxon>
        <taxon>Ascomycota</taxon>
        <taxon>Saccharomycotina</taxon>
        <taxon>Pichiomycetes</taxon>
        <taxon>Metschnikowiaceae</taxon>
        <taxon>Sungouiella</taxon>
    </lineage>
</organism>
<feature type="compositionally biased region" description="Polar residues" evidence="2">
    <location>
        <begin position="641"/>
        <end position="653"/>
    </location>
</feature>
<keyword evidence="4" id="KW-1185">Reference proteome</keyword>
<feature type="region of interest" description="Disordered" evidence="2">
    <location>
        <begin position="631"/>
        <end position="661"/>
    </location>
</feature>
<protein>
    <submittedName>
        <fullName evidence="3">CIC11C00000004765</fullName>
    </submittedName>
</protein>
<evidence type="ECO:0000313" key="4">
    <source>
        <dbReference type="Proteomes" id="UP000182334"/>
    </source>
</evidence>
<dbReference type="OrthoDB" id="4025768at2759"/>